<feature type="compositionally biased region" description="Basic residues" evidence="1">
    <location>
        <begin position="1"/>
        <end position="32"/>
    </location>
</feature>
<evidence type="ECO:0000256" key="1">
    <source>
        <dbReference type="SAM" id="MobiDB-lite"/>
    </source>
</evidence>
<dbReference type="KEGG" id="bkw:BkAM31D_17350"/>
<evidence type="ECO:0000313" key="2">
    <source>
        <dbReference type="EMBL" id="ARK31464.1"/>
    </source>
</evidence>
<organism evidence="2 3">
    <name type="scientific">Halalkalibacter krulwichiae</name>
    <dbReference type="NCBI Taxonomy" id="199441"/>
    <lineage>
        <taxon>Bacteria</taxon>
        <taxon>Bacillati</taxon>
        <taxon>Bacillota</taxon>
        <taxon>Bacilli</taxon>
        <taxon>Bacillales</taxon>
        <taxon>Bacillaceae</taxon>
        <taxon>Halalkalibacter</taxon>
    </lineage>
</organism>
<accession>A0A1X9MFP6</accession>
<protein>
    <submittedName>
        <fullName evidence="2">Uncharacterized protein</fullName>
    </submittedName>
</protein>
<keyword evidence="3" id="KW-1185">Reference proteome</keyword>
<name>A0A1X9MFP6_9BACI</name>
<reference evidence="2 3" key="1">
    <citation type="submission" date="2017-04" db="EMBL/GenBank/DDBJ databases">
        <title>Bacillus krulwichiae AM31D Genome sequencing and assembly.</title>
        <authorList>
            <person name="Krulwich T.A."/>
            <person name="Anastor L."/>
            <person name="Ehrlich R."/>
            <person name="Ehrlich G.D."/>
            <person name="Janto B."/>
        </authorList>
    </citation>
    <scope>NUCLEOTIDE SEQUENCE [LARGE SCALE GENOMIC DNA]</scope>
    <source>
        <strain evidence="2 3">AM31D</strain>
    </source>
</reference>
<dbReference type="Proteomes" id="UP000193006">
    <property type="component" value="Chromosome"/>
</dbReference>
<gene>
    <name evidence="2" type="ORF">BkAM31D_17350</name>
</gene>
<sequence length="43" mass="5230">MKRKTLQRKKKRGWLKNLLKKNAGKWRLKPKRNPMPQSKRTTA</sequence>
<feature type="region of interest" description="Disordered" evidence="1">
    <location>
        <begin position="1"/>
        <end position="43"/>
    </location>
</feature>
<proteinExistence type="predicted"/>
<dbReference type="AlphaFoldDB" id="A0A1X9MFP6"/>
<dbReference type="RefSeq" id="WP_257391581.1">
    <property type="nucleotide sequence ID" value="NZ_CP020814.1"/>
</dbReference>
<evidence type="ECO:0000313" key="3">
    <source>
        <dbReference type="Proteomes" id="UP000193006"/>
    </source>
</evidence>
<dbReference type="EMBL" id="CP020814">
    <property type="protein sequence ID" value="ARK31464.1"/>
    <property type="molecule type" value="Genomic_DNA"/>
</dbReference>